<accession>A0A2H0UN55</accession>
<feature type="transmembrane region" description="Helical" evidence="1">
    <location>
        <begin position="6"/>
        <end position="31"/>
    </location>
</feature>
<proteinExistence type="predicted"/>
<keyword evidence="1" id="KW-0472">Membrane</keyword>
<evidence type="ECO:0000313" key="2">
    <source>
        <dbReference type="EMBL" id="PIR87823.1"/>
    </source>
</evidence>
<keyword evidence="1" id="KW-1133">Transmembrane helix</keyword>
<feature type="transmembrane region" description="Helical" evidence="1">
    <location>
        <begin position="143"/>
        <end position="161"/>
    </location>
</feature>
<evidence type="ECO:0008006" key="4">
    <source>
        <dbReference type="Google" id="ProtNLM"/>
    </source>
</evidence>
<reference evidence="3" key="1">
    <citation type="submission" date="2017-09" db="EMBL/GenBank/DDBJ databases">
        <title>Depth-based differentiation of microbial function through sediment-hosted aquifers and enrichment of novel symbionts in the deep terrestrial subsurface.</title>
        <authorList>
            <person name="Probst A.J."/>
            <person name="Ladd B."/>
            <person name="Jarett J.K."/>
            <person name="Geller-Mcgrath D.E."/>
            <person name="Sieber C.M.K."/>
            <person name="Emerson J.B."/>
            <person name="Anantharaman K."/>
            <person name="Thomas B.C."/>
            <person name="Malmstrom R."/>
            <person name="Stieglmeier M."/>
            <person name="Klingl A."/>
            <person name="Woyke T."/>
            <person name="Ryan C.M."/>
            <person name="Banfield J.F."/>
        </authorList>
    </citation>
    <scope>NUCLEOTIDE SEQUENCE [LARGE SCALE GENOMIC DNA]</scope>
</reference>
<dbReference type="Pfam" id="PF09997">
    <property type="entry name" value="DUF2238"/>
    <property type="match status" value="1"/>
</dbReference>
<protein>
    <recommendedName>
        <fullName evidence="4">VanZ-like domain-containing protein</fullName>
    </recommendedName>
</protein>
<comment type="caution">
    <text evidence="2">The sequence shown here is derived from an EMBL/GenBank/DDBJ whole genome shotgun (WGS) entry which is preliminary data.</text>
</comment>
<keyword evidence="1" id="KW-0812">Transmembrane</keyword>
<feature type="transmembrane region" description="Helical" evidence="1">
    <location>
        <begin position="43"/>
        <end position="60"/>
    </location>
</feature>
<evidence type="ECO:0000256" key="1">
    <source>
        <dbReference type="SAM" id="Phobius"/>
    </source>
</evidence>
<dbReference type="Proteomes" id="UP000230903">
    <property type="component" value="Unassembled WGS sequence"/>
</dbReference>
<feature type="transmembrane region" description="Helical" evidence="1">
    <location>
        <begin position="102"/>
        <end position="123"/>
    </location>
</feature>
<dbReference type="AlphaFoldDB" id="A0A2H0UN55"/>
<evidence type="ECO:0000313" key="3">
    <source>
        <dbReference type="Proteomes" id="UP000230903"/>
    </source>
</evidence>
<name>A0A2H0UN55_9BACT</name>
<sequence length="165" mass="18363">MHWTTIAYPLILALGYAVVYLFLYFFFPHFFSQRAAKFSKQQLFSIPLLIFLSLLMWQVSVAMANQELGNRLLHAVGGGVLASLACFLAVKDSRVKITKPQFFILTVLIVTALGVANELAEFFLQQTTGEIFASTITDTWLDLLSNTLGTLVATLVALPFVKKPK</sequence>
<feature type="transmembrane region" description="Helical" evidence="1">
    <location>
        <begin position="72"/>
        <end position="90"/>
    </location>
</feature>
<dbReference type="InterPro" id="IPR014509">
    <property type="entry name" value="YjdF-like"/>
</dbReference>
<gene>
    <name evidence="2" type="ORF">COU10_02450</name>
</gene>
<dbReference type="EMBL" id="PFBC01000039">
    <property type="protein sequence ID" value="PIR87823.1"/>
    <property type="molecule type" value="Genomic_DNA"/>
</dbReference>
<organism evidence="2 3">
    <name type="scientific">Candidatus Harrisonbacteria bacterium CG10_big_fil_rev_8_21_14_0_10_45_28</name>
    <dbReference type="NCBI Taxonomy" id="1974586"/>
    <lineage>
        <taxon>Bacteria</taxon>
        <taxon>Candidatus Harrisoniibacteriota</taxon>
    </lineage>
</organism>